<protein>
    <recommendedName>
        <fullName evidence="3">Methyltransferase domain protein</fullName>
    </recommendedName>
</protein>
<gene>
    <name evidence="1" type="ORF">ABG79_00662</name>
</gene>
<evidence type="ECO:0000313" key="2">
    <source>
        <dbReference type="Proteomes" id="UP000052015"/>
    </source>
</evidence>
<dbReference type="InterPro" id="IPR029063">
    <property type="entry name" value="SAM-dependent_MTases_sf"/>
</dbReference>
<dbReference type="EMBL" id="LKHP01000003">
    <property type="protein sequence ID" value="KRQ87324.1"/>
    <property type="molecule type" value="Genomic_DNA"/>
</dbReference>
<dbReference type="Proteomes" id="UP000052015">
    <property type="component" value="Unassembled WGS sequence"/>
</dbReference>
<proteinExistence type="predicted"/>
<evidence type="ECO:0008006" key="3">
    <source>
        <dbReference type="Google" id="ProtNLM"/>
    </source>
</evidence>
<keyword evidence="2" id="KW-1185">Reference proteome</keyword>
<dbReference type="AlphaFoldDB" id="A0A0R3K225"/>
<dbReference type="OrthoDB" id="1954457at2"/>
<dbReference type="Gene3D" id="3.40.50.150">
    <property type="entry name" value="Vaccinia Virus protein VP39"/>
    <property type="match status" value="1"/>
</dbReference>
<evidence type="ECO:0000313" key="1">
    <source>
        <dbReference type="EMBL" id="KRQ87324.1"/>
    </source>
</evidence>
<comment type="caution">
    <text evidence="1">The sequence shown here is derived from an EMBL/GenBank/DDBJ whole genome shotgun (WGS) entry which is preliminary data.</text>
</comment>
<accession>A0A0R3K225</accession>
<sequence length="173" mass="20531">MGDKCFILDLSRKRFEGDILDISYEGNTAISEIINNDYQKDFYKLKRLDNNLGKFDYVIFFLSLNKYKRNAKKLIRSIKGNLKEDGKVVIWDIDYKRLKPFERINIKIINKNNRIKTLDEEFRHSLFTLECRDIIELLQREGFEILNKNDDSIIFYIEAKNAEEANENTVSST</sequence>
<dbReference type="STRING" id="908809.ABG79_00662"/>
<dbReference type="SUPFAM" id="SSF53335">
    <property type="entry name" value="S-adenosyl-L-methionine-dependent methyltransferases"/>
    <property type="match status" value="1"/>
</dbReference>
<organism evidence="1 2">
    <name type="scientific">Caloramator mitchellensis</name>
    <dbReference type="NCBI Taxonomy" id="908809"/>
    <lineage>
        <taxon>Bacteria</taxon>
        <taxon>Bacillati</taxon>
        <taxon>Bacillota</taxon>
        <taxon>Clostridia</taxon>
        <taxon>Eubacteriales</taxon>
        <taxon>Clostridiaceae</taxon>
        <taxon>Caloramator</taxon>
    </lineage>
</organism>
<reference evidence="1 2" key="1">
    <citation type="submission" date="2015-09" db="EMBL/GenBank/DDBJ databases">
        <title>Draft genome sequence of a Caloramator mitchellensis, a moderate thermophile from the Great Artesian Basin of Australia.</title>
        <authorList>
            <person name="Patel B.K."/>
        </authorList>
    </citation>
    <scope>NUCLEOTIDE SEQUENCE [LARGE SCALE GENOMIC DNA]</scope>
    <source>
        <strain evidence="1 2">VF08</strain>
    </source>
</reference>
<name>A0A0R3K225_CALMK</name>
<dbReference type="RefSeq" id="WP_057977096.1">
    <property type="nucleotide sequence ID" value="NZ_LKHP01000003.1"/>
</dbReference>